<name>A0A2S6CMZ9_9PEZI</name>
<organism evidence="2 3">
    <name type="scientific">Cercospora berteroae</name>
    <dbReference type="NCBI Taxonomy" id="357750"/>
    <lineage>
        <taxon>Eukaryota</taxon>
        <taxon>Fungi</taxon>
        <taxon>Dikarya</taxon>
        <taxon>Ascomycota</taxon>
        <taxon>Pezizomycotina</taxon>
        <taxon>Dothideomycetes</taxon>
        <taxon>Dothideomycetidae</taxon>
        <taxon>Mycosphaerellales</taxon>
        <taxon>Mycosphaerellaceae</taxon>
        <taxon>Cercospora</taxon>
    </lineage>
</organism>
<comment type="caution">
    <text evidence="2">The sequence shown here is derived from an EMBL/GenBank/DDBJ whole genome shotgun (WGS) entry which is preliminary data.</text>
</comment>
<evidence type="ECO:0000313" key="3">
    <source>
        <dbReference type="Proteomes" id="UP000237631"/>
    </source>
</evidence>
<proteinExistence type="predicted"/>
<feature type="region of interest" description="Disordered" evidence="1">
    <location>
        <begin position="195"/>
        <end position="364"/>
    </location>
</feature>
<feature type="region of interest" description="Disordered" evidence="1">
    <location>
        <begin position="1"/>
        <end position="39"/>
    </location>
</feature>
<feature type="compositionally biased region" description="Low complexity" evidence="1">
    <location>
        <begin position="215"/>
        <end position="226"/>
    </location>
</feature>
<feature type="region of interest" description="Disordered" evidence="1">
    <location>
        <begin position="83"/>
        <end position="107"/>
    </location>
</feature>
<protein>
    <submittedName>
        <fullName evidence="2">Uncharacterized protein</fullName>
    </submittedName>
</protein>
<evidence type="ECO:0000313" key="2">
    <source>
        <dbReference type="EMBL" id="PPJ61115.1"/>
    </source>
</evidence>
<sequence>MAYPPAPPQDYSLWPPVDPAAYERMQQGPAPAQPPPVTNSVDRFEEFLVSLPFEPVDRALADTYDAGKSVAKKVGRAASKGLQRIPQAFRRPEREAPEPVIGNPTLVEWDNPSGHELVSLTRARAIEPLRAKGWWDTEEEIARRAERDAAASAAPQNIILAKAAAEEHSSRRPVTALGRQRTAAVLQTATAGWTDEELAATSHPATDEWVRGHVPSSPRPAAAAARPEPPRPGTEPKPRRRVVESTWGDFQRAAEKSDTPPEPSPPMATVPEPLFAPEYPRYNGAHEMSRTTRKPVADVQVDKSLPPSPRPDSPRRRTVLPPRSPDEGLRSAVPLALRPGTQYRPSYRPVRIEPYVEPDEEDQGTRAAALDLLEGRTEEASVRGKNVRTGEIKAQVHQVHEGKPVDSWHVQPGRAPRFTEHLQPRASDEDDDATNIWKQLEEVAGYAGFRER</sequence>
<evidence type="ECO:0000256" key="1">
    <source>
        <dbReference type="SAM" id="MobiDB-lite"/>
    </source>
</evidence>
<dbReference type="EMBL" id="PNEN01000128">
    <property type="protein sequence ID" value="PPJ61115.1"/>
    <property type="molecule type" value="Genomic_DNA"/>
</dbReference>
<reference evidence="3" key="1">
    <citation type="journal article" date="2017" name="bioRxiv">
        <title>Conservation of a gene cluster reveals novel cercosporin biosynthetic mechanisms and extends production to the genus Colletotrichum.</title>
        <authorList>
            <person name="de Jonge R."/>
            <person name="Ebert M.K."/>
            <person name="Huitt-Roehl C.R."/>
            <person name="Pal P."/>
            <person name="Suttle J.C."/>
            <person name="Spanner R.E."/>
            <person name="Neubauer J.D."/>
            <person name="Jurick W.M.II."/>
            <person name="Stott K.A."/>
            <person name="Secor G.A."/>
            <person name="Thomma B.P.H.J."/>
            <person name="Van de Peer Y."/>
            <person name="Townsend C.A."/>
            <person name="Bolton M.D."/>
        </authorList>
    </citation>
    <scope>NUCLEOTIDE SEQUENCE [LARGE SCALE GENOMIC DNA]</scope>
    <source>
        <strain evidence="3">CBS538.71</strain>
    </source>
</reference>
<dbReference type="OrthoDB" id="3648542at2759"/>
<feature type="compositionally biased region" description="Basic and acidic residues" evidence="1">
    <location>
        <begin position="234"/>
        <end position="243"/>
    </location>
</feature>
<dbReference type="Proteomes" id="UP000237631">
    <property type="component" value="Unassembled WGS sequence"/>
</dbReference>
<accession>A0A2S6CMZ9</accession>
<keyword evidence="3" id="KW-1185">Reference proteome</keyword>
<dbReference type="AlphaFoldDB" id="A0A2S6CMZ9"/>
<gene>
    <name evidence="2" type="ORF">CBER1_04145</name>
</gene>